<dbReference type="GO" id="GO:0005506">
    <property type="term" value="F:iron ion binding"/>
    <property type="evidence" value="ECO:0007669"/>
    <property type="project" value="InterPro"/>
</dbReference>
<dbReference type="STRING" id="2074.BG845_02538"/>
<organism evidence="8 9">
    <name type="scientific">Pseudonocardia autotrophica</name>
    <name type="common">Amycolata autotrophica</name>
    <name type="synonym">Nocardia autotrophica</name>
    <dbReference type="NCBI Taxonomy" id="2074"/>
    <lineage>
        <taxon>Bacteria</taxon>
        <taxon>Bacillati</taxon>
        <taxon>Actinomycetota</taxon>
        <taxon>Actinomycetes</taxon>
        <taxon>Pseudonocardiales</taxon>
        <taxon>Pseudonocardiaceae</taxon>
        <taxon>Pseudonocardia</taxon>
    </lineage>
</organism>
<comment type="similarity">
    <text evidence="1 7">Belongs to the cytochrome P450 family.</text>
</comment>
<evidence type="ECO:0000256" key="3">
    <source>
        <dbReference type="ARBA" id="ARBA00022723"/>
    </source>
</evidence>
<sequence>MPQTHRGPDLQDVVRLDDPAFFLADPGPVYQRMHEEAPVLWLPRVNAFAVSRHADVQDVSRRANVFSTADGIMLNDAKFGRNTAVDFFPPDSELIVTTDPPRHHELRRVIQPAFAPAVIAGLEPRIRAFAREIVSAIEPGREIDFLESVAVPLPIRVVAMVLGLDDVDIATIRQWTDEMVKMGAPVGGSAELDAVRPGLVPLRDYVYEALAERRTRPTGTPDLLSVLVDASLDQEAISDLNVLAMAMAVLVAGNETTRNLMSCTAWALARHPAELEQVCQEPSLIAGAVHESLRWMSPVIAHSRRATAGTVLHDVEIGAGQYVHLLYAAANHDASVFPDPHTFDVRRSTRNRSMAFGAGTHMCPGSSLARLETQILLEELLERFSGWEVAGEPVRNPSVLHNGFLALPLRFH</sequence>
<dbReference type="InterPro" id="IPR017972">
    <property type="entry name" value="Cyt_P450_CS"/>
</dbReference>
<evidence type="ECO:0000313" key="8">
    <source>
        <dbReference type="EMBL" id="OSY40780.1"/>
    </source>
</evidence>
<dbReference type="Gene3D" id="1.10.630.10">
    <property type="entry name" value="Cytochrome P450"/>
    <property type="match status" value="1"/>
</dbReference>
<evidence type="ECO:0000313" key="9">
    <source>
        <dbReference type="Proteomes" id="UP000194360"/>
    </source>
</evidence>
<evidence type="ECO:0000256" key="7">
    <source>
        <dbReference type="RuleBase" id="RU000461"/>
    </source>
</evidence>
<dbReference type="InterPro" id="IPR036396">
    <property type="entry name" value="Cyt_P450_sf"/>
</dbReference>
<dbReference type="InterPro" id="IPR002397">
    <property type="entry name" value="Cyt_P450_B"/>
</dbReference>
<dbReference type="EC" id="1.14.-.-" evidence="8"/>
<keyword evidence="4 7" id="KW-0560">Oxidoreductase</keyword>
<protein>
    <submittedName>
        <fullName evidence="8">Cytochrome P450 107B1</fullName>
        <ecNumber evidence="8">1.14.-.-</ecNumber>
    </submittedName>
</protein>
<dbReference type="PROSITE" id="PS00086">
    <property type="entry name" value="CYTOCHROME_P450"/>
    <property type="match status" value="1"/>
</dbReference>
<dbReference type="Pfam" id="PF00067">
    <property type="entry name" value="p450"/>
    <property type="match status" value="1"/>
</dbReference>
<dbReference type="SUPFAM" id="SSF48264">
    <property type="entry name" value="Cytochrome P450"/>
    <property type="match status" value="1"/>
</dbReference>
<dbReference type="OrthoDB" id="5241086at2"/>
<name>A0A1Y2N034_PSEAH</name>
<evidence type="ECO:0000256" key="2">
    <source>
        <dbReference type="ARBA" id="ARBA00022617"/>
    </source>
</evidence>
<dbReference type="GO" id="GO:0036199">
    <property type="term" value="F:cholest-4-en-3-one 26-monooxygenase activity"/>
    <property type="evidence" value="ECO:0007669"/>
    <property type="project" value="TreeGrafter"/>
</dbReference>
<keyword evidence="9" id="KW-1185">Reference proteome</keyword>
<gene>
    <name evidence="8" type="ORF">BG845_02538</name>
</gene>
<dbReference type="AlphaFoldDB" id="A0A1Y2N034"/>
<dbReference type="PANTHER" id="PTHR46696">
    <property type="entry name" value="P450, PUTATIVE (EUROFUNG)-RELATED"/>
    <property type="match status" value="1"/>
</dbReference>
<dbReference type="GO" id="GO:0020037">
    <property type="term" value="F:heme binding"/>
    <property type="evidence" value="ECO:0007669"/>
    <property type="project" value="InterPro"/>
</dbReference>
<accession>A0A1Y2N034</accession>
<evidence type="ECO:0000256" key="4">
    <source>
        <dbReference type="ARBA" id="ARBA00023002"/>
    </source>
</evidence>
<keyword evidence="6 7" id="KW-0503">Monooxygenase</keyword>
<comment type="caution">
    <text evidence="8">The sequence shown here is derived from an EMBL/GenBank/DDBJ whole genome shotgun (WGS) entry which is preliminary data.</text>
</comment>
<evidence type="ECO:0000256" key="5">
    <source>
        <dbReference type="ARBA" id="ARBA00023004"/>
    </source>
</evidence>
<dbReference type="FunFam" id="1.10.630.10:FF:000018">
    <property type="entry name" value="Cytochrome P450 monooxygenase"/>
    <property type="match status" value="1"/>
</dbReference>
<dbReference type="GO" id="GO:0006707">
    <property type="term" value="P:cholesterol catabolic process"/>
    <property type="evidence" value="ECO:0007669"/>
    <property type="project" value="TreeGrafter"/>
</dbReference>
<keyword evidence="3 7" id="KW-0479">Metal-binding</keyword>
<dbReference type="PRINTS" id="PR00359">
    <property type="entry name" value="BP450"/>
</dbReference>
<dbReference type="RefSeq" id="WP_085912791.1">
    <property type="nucleotide sequence ID" value="NZ_AP018920.1"/>
</dbReference>
<keyword evidence="2 7" id="KW-0349">Heme</keyword>
<dbReference type="Proteomes" id="UP000194360">
    <property type="component" value="Unassembled WGS sequence"/>
</dbReference>
<evidence type="ECO:0000256" key="6">
    <source>
        <dbReference type="ARBA" id="ARBA00023033"/>
    </source>
</evidence>
<evidence type="ECO:0000256" key="1">
    <source>
        <dbReference type="ARBA" id="ARBA00010617"/>
    </source>
</evidence>
<reference evidence="8 9" key="1">
    <citation type="submission" date="2016-09" db="EMBL/GenBank/DDBJ databases">
        <title>Pseudonocardia autotrophica DSM535, a candidate organism with high potential of specific P450 cytochromes.</title>
        <authorList>
            <person name="Grumaz C."/>
            <person name="Vainshtein Y."/>
            <person name="Kirstahler P."/>
            <person name="Sohn K."/>
        </authorList>
    </citation>
    <scope>NUCLEOTIDE SEQUENCE [LARGE SCALE GENOMIC DNA]</scope>
    <source>
        <strain evidence="8 9">DSM 535</strain>
    </source>
</reference>
<dbReference type="PANTHER" id="PTHR46696:SF4">
    <property type="entry name" value="BIOTIN BIOSYNTHESIS CYTOCHROME P450"/>
    <property type="match status" value="1"/>
</dbReference>
<dbReference type="EMBL" id="MIGB01000011">
    <property type="protein sequence ID" value="OSY40780.1"/>
    <property type="molecule type" value="Genomic_DNA"/>
</dbReference>
<dbReference type="InterPro" id="IPR001128">
    <property type="entry name" value="Cyt_P450"/>
</dbReference>
<proteinExistence type="inferred from homology"/>
<dbReference type="PRINTS" id="PR00385">
    <property type="entry name" value="P450"/>
</dbReference>
<keyword evidence="5 7" id="KW-0408">Iron</keyword>
<dbReference type="GO" id="GO:0008395">
    <property type="term" value="F:steroid hydroxylase activity"/>
    <property type="evidence" value="ECO:0007669"/>
    <property type="project" value="TreeGrafter"/>
</dbReference>